<dbReference type="InterPro" id="IPR003673">
    <property type="entry name" value="CoA-Trfase_fam_III"/>
</dbReference>
<keyword evidence="3" id="KW-1185">Reference proteome</keyword>
<comment type="caution">
    <text evidence="2">The sequence shown here is derived from an EMBL/GenBank/DDBJ whole genome shotgun (WGS) entry which is preliminary data.</text>
</comment>
<dbReference type="PANTHER" id="PTHR48207:SF3">
    <property type="entry name" value="SUCCINATE--HYDROXYMETHYLGLUTARATE COA-TRANSFERASE"/>
    <property type="match status" value="1"/>
</dbReference>
<dbReference type="Gene3D" id="3.30.1540.10">
    <property type="entry name" value="formyl-coa transferase, domain 3"/>
    <property type="match status" value="1"/>
</dbReference>
<accession>A0ABT6IEC1</accession>
<reference evidence="2 3" key="1">
    <citation type="submission" date="2022-10" db="EMBL/GenBank/DDBJ databases">
        <title>A novel Pseudomonas species, isolated from Passiflora incarnata leaves.</title>
        <authorList>
            <person name="Cueva-Yesquen L.G."/>
            <person name="Fantinatti-Garboggini F."/>
        </authorList>
    </citation>
    <scope>NUCLEOTIDE SEQUENCE [LARGE SCALE GENOMIC DNA]</scope>
    <source>
        <strain evidence="2 3">CBMAI 2609</strain>
    </source>
</reference>
<dbReference type="Proteomes" id="UP001157461">
    <property type="component" value="Unassembled WGS sequence"/>
</dbReference>
<evidence type="ECO:0000313" key="3">
    <source>
        <dbReference type="Proteomes" id="UP001157461"/>
    </source>
</evidence>
<dbReference type="Gene3D" id="3.40.50.10540">
    <property type="entry name" value="Crotonobetainyl-coa:carnitine coa-transferase, domain 1"/>
    <property type="match status" value="1"/>
</dbReference>
<keyword evidence="1 2" id="KW-0808">Transferase</keyword>
<name>A0ABT6IEC1_9PSED</name>
<dbReference type="RefSeq" id="WP_280307303.1">
    <property type="nucleotide sequence ID" value="NZ_JAPDIQ010000003.1"/>
</dbReference>
<dbReference type="EMBL" id="JAPDIQ010000003">
    <property type="protein sequence ID" value="MDH4762874.1"/>
    <property type="molecule type" value="Genomic_DNA"/>
</dbReference>
<evidence type="ECO:0000256" key="1">
    <source>
        <dbReference type="ARBA" id="ARBA00022679"/>
    </source>
</evidence>
<proteinExistence type="predicted"/>
<dbReference type="Pfam" id="PF02515">
    <property type="entry name" value="CoA_transf_3"/>
    <property type="match status" value="1"/>
</dbReference>
<gene>
    <name evidence="2" type="ORF">OMP44_08190</name>
</gene>
<protein>
    <submittedName>
        <fullName evidence="2">CoA transferase</fullName>
    </submittedName>
</protein>
<sequence length="399" mass="43154">MAVEKPRPLDGITVVSLEHAIAAPFCSRQLADLGARVIKIERPGSGDFARGYDERVAGLASHFVWTNRSKESVALDLKQDDALAVLDKLLAGADVLLQNLAPGAASRLGLGFEALHERFPRLIVCDVSGYGAGGSYERKKAYDLLIQSEAGFLSVTGGPDDDQLAKAGCSIADIAAGMYAYSGILSALLLRERTGEGSRVEVSMLESLVEWMGYPLYYAYAGMPAPARAGAAHSTIYPYGPFPAGDGGTVMLGLQNEREWQLFCEQVLLQPELVTDPRFSANFKRSANRGVLRDLIVEAFAELKTEEVITRLERAQIANAQVNDMAAVWAHPQLRERDRWREVGSPAGPLPALLPPASNSAFEPRMDPVPALGEHTEAVLQELGYDHAALEALRQRGAL</sequence>
<organism evidence="2 3">
    <name type="scientific">Pseudomonas flavocrustae</name>
    <dbReference type="NCBI Taxonomy" id="2991719"/>
    <lineage>
        <taxon>Bacteria</taxon>
        <taxon>Pseudomonadati</taxon>
        <taxon>Pseudomonadota</taxon>
        <taxon>Gammaproteobacteria</taxon>
        <taxon>Pseudomonadales</taxon>
        <taxon>Pseudomonadaceae</taxon>
        <taxon>Pseudomonas</taxon>
    </lineage>
</organism>
<evidence type="ECO:0000313" key="2">
    <source>
        <dbReference type="EMBL" id="MDH4762874.1"/>
    </source>
</evidence>
<dbReference type="InterPro" id="IPR044855">
    <property type="entry name" value="CoA-Trfase_III_dom3_sf"/>
</dbReference>
<dbReference type="GO" id="GO:0016740">
    <property type="term" value="F:transferase activity"/>
    <property type="evidence" value="ECO:0007669"/>
    <property type="project" value="UniProtKB-KW"/>
</dbReference>
<dbReference type="InterPro" id="IPR023606">
    <property type="entry name" value="CoA-Trfase_III_dom_1_sf"/>
</dbReference>
<dbReference type="InterPro" id="IPR050483">
    <property type="entry name" value="CoA-transferase_III_domain"/>
</dbReference>
<dbReference type="PANTHER" id="PTHR48207">
    <property type="entry name" value="SUCCINATE--HYDROXYMETHYLGLUTARATE COA-TRANSFERASE"/>
    <property type="match status" value="1"/>
</dbReference>
<dbReference type="SUPFAM" id="SSF89796">
    <property type="entry name" value="CoA-transferase family III (CaiB/BaiF)"/>
    <property type="match status" value="1"/>
</dbReference>